<dbReference type="GO" id="GO:0097176">
    <property type="term" value="P:epoxide metabolic process"/>
    <property type="evidence" value="ECO:0007669"/>
    <property type="project" value="TreeGrafter"/>
</dbReference>
<dbReference type="PIRSF" id="PIRSF001112">
    <property type="entry name" value="Epoxide_hydrolase"/>
    <property type="match status" value="1"/>
</dbReference>
<dbReference type="AlphaFoldDB" id="A0A8H3G4V4"/>
<keyword evidence="7" id="KW-1185">Reference proteome</keyword>
<dbReference type="Proteomes" id="UP000664521">
    <property type="component" value="Unassembled WGS sequence"/>
</dbReference>
<dbReference type="SUPFAM" id="SSF53474">
    <property type="entry name" value="alpha/beta-Hydrolases"/>
    <property type="match status" value="1"/>
</dbReference>
<protein>
    <recommendedName>
        <fullName evidence="5">Epoxide hydrolase N-terminal domain-containing protein</fullName>
    </recommendedName>
</protein>
<dbReference type="Gene3D" id="3.40.50.1820">
    <property type="entry name" value="alpha/beta hydrolase"/>
    <property type="match status" value="1"/>
</dbReference>
<name>A0A8H3G4V4_9LECA</name>
<evidence type="ECO:0000256" key="1">
    <source>
        <dbReference type="ARBA" id="ARBA00010088"/>
    </source>
</evidence>
<accession>A0A8H3G4V4</accession>
<feature type="signal peptide" evidence="4">
    <location>
        <begin position="1"/>
        <end position="23"/>
    </location>
</feature>
<sequence>MAFAARWTFVALFLANALTKVFAADTFDATYGSSPAPFKINVHPSFIDETILKVSHTRYTKDVDEPVFASGPPRHNVTTVRDYWVNHYDWFDVQDRLNARYKQFTTSVLTGSRSNFTDPVPLHFVHHRSNRSDAIPLLFIHGWPGSFREVNEILDGLINPPNASSPAFHVVAPSIPGFGFSPAPLKSGWGARETGYAFHALMQQLNYTKYVIQGGDLGAFVLQFMAADNPDAVVSVLSNFWIIQSNATDLQRYSANLTTADENAYITFLNLFKTQLAGYLYIQDTKPLQLAIGMTDSPVGFAMWIYNLMAGIVDHYEWTPERIITWSMMYYIQGPYGGMRFYKEVRREVRQYS</sequence>
<keyword evidence="3" id="KW-0378">Hydrolase</keyword>
<dbReference type="InterPro" id="IPR000639">
    <property type="entry name" value="Epox_hydrolase-like"/>
</dbReference>
<proteinExistence type="inferred from homology"/>
<evidence type="ECO:0000256" key="3">
    <source>
        <dbReference type="ARBA" id="ARBA00022801"/>
    </source>
</evidence>
<evidence type="ECO:0000313" key="7">
    <source>
        <dbReference type="Proteomes" id="UP000664521"/>
    </source>
</evidence>
<dbReference type="InterPro" id="IPR029058">
    <property type="entry name" value="AB_hydrolase_fold"/>
</dbReference>
<dbReference type="PANTHER" id="PTHR21661:SF35">
    <property type="entry name" value="EPOXIDE HYDROLASE"/>
    <property type="match status" value="1"/>
</dbReference>
<dbReference type="EMBL" id="CAJPDS010000078">
    <property type="protein sequence ID" value="CAF9934829.1"/>
    <property type="molecule type" value="Genomic_DNA"/>
</dbReference>
<reference evidence="6" key="1">
    <citation type="submission" date="2021-03" db="EMBL/GenBank/DDBJ databases">
        <authorList>
            <person name="Tagirdzhanova G."/>
        </authorList>
    </citation>
    <scope>NUCLEOTIDE SEQUENCE</scope>
</reference>
<dbReference type="Pfam" id="PF06441">
    <property type="entry name" value="EHN"/>
    <property type="match status" value="1"/>
</dbReference>
<feature type="chain" id="PRO_5034711681" description="Epoxide hydrolase N-terminal domain-containing protein" evidence="4">
    <location>
        <begin position="24"/>
        <end position="353"/>
    </location>
</feature>
<evidence type="ECO:0000259" key="5">
    <source>
        <dbReference type="Pfam" id="PF06441"/>
    </source>
</evidence>
<dbReference type="PANTHER" id="PTHR21661">
    <property type="entry name" value="EPOXIDE HYDROLASE 1-RELATED"/>
    <property type="match status" value="1"/>
</dbReference>
<evidence type="ECO:0000313" key="6">
    <source>
        <dbReference type="EMBL" id="CAF9934829.1"/>
    </source>
</evidence>
<feature type="domain" description="Epoxide hydrolase N-terminal" evidence="5">
    <location>
        <begin position="36"/>
        <end position="150"/>
    </location>
</feature>
<comment type="caution">
    <text evidence="6">The sequence shown here is derived from an EMBL/GenBank/DDBJ whole genome shotgun (WGS) entry which is preliminary data.</text>
</comment>
<gene>
    <name evidence="6" type="ORF">HETSPECPRED_009373</name>
</gene>
<keyword evidence="2" id="KW-0058">Aromatic hydrocarbons catabolism</keyword>
<dbReference type="OrthoDB" id="6431331at2759"/>
<comment type="similarity">
    <text evidence="1">Belongs to the peptidase S33 family.</text>
</comment>
<dbReference type="GO" id="GO:0004301">
    <property type="term" value="F:epoxide hydrolase activity"/>
    <property type="evidence" value="ECO:0007669"/>
    <property type="project" value="TreeGrafter"/>
</dbReference>
<keyword evidence="4" id="KW-0732">Signal</keyword>
<evidence type="ECO:0000256" key="2">
    <source>
        <dbReference type="ARBA" id="ARBA00022797"/>
    </source>
</evidence>
<dbReference type="InterPro" id="IPR016292">
    <property type="entry name" value="Epoxide_hydrolase"/>
</dbReference>
<evidence type="ECO:0000256" key="4">
    <source>
        <dbReference type="SAM" id="SignalP"/>
    </source>
</evidence>
<organism evidence="6 7">
    <name type="scientific">Heterodermia speciosa</name>
    <dbReference type="NCBI Taxonomy" id="116794"/>
    <lineage>
        <taxon>Eukaryota</taxon>
        <taxon>Fungi</taxon>
        <taxon>Dikarya</taxon>
        <taxon>Ascomycota</taxon>
        <taxon>Pezizomycotina</taxon>
        <taxon>Lecanoromycetes</taxon>
        <taxon>OSLEUM clade</taxon>
        <taxon>Lecanoromycetidae</taxon>
        <taxon>Caliciales</taxon>
        <taxon>Physciaceae</taxon>
        <taxon>Heterodermia</taxon>
    </lineage>
</organism>
<dbReference type="PRINTS" id="PR00412">
    <property type="entry name" value="EPOXHYDRLASE"/>
</dbReference>
<dbReference type="InterPro" id="IPR010497">
    <property type="entry name" value="Epoxide_hydro_N"/>
</dbReference>